<dbReference type="PANTHER" id="PTHR40077">
    <property type="entry name" value="MEMBRANE PROTEIN-RELATED"/>
    <property type="match status" value="1"/>
</dbReference>
<feature type="transmembrane region" description="Helical" evidence="6">
    <location>
        <begin position="76"/>
        <end position="94"/>
    </location>
</feature>
<dbReference type="OrthoDB" id="8665419at2"/>
<keyword evidence="9" id="KW-1185">Reference proteome</keyword>
<dbReference type="NCBIfam" id="TIGR03954">
    <property type="entry name" value="integ_memb_HG"/>
    <property type="match status" value="1"/>
</dbReference>
<evidence type="ECO:0000256" key="4">
    <source>
        <dbReference type="ARBA" id="ARBA00022989"/>
    </source>
</evidence>
<reference evidence="8 9" key="1">
    <citation type="submission" date="2018-05" db="EMBL/GenBank/DDBJ databases">
        <title>Genomic Encyclopedia of Type Strains, Phase IV (KMG-V): Genome sequencing to study the core and pangenomes of soil and plant-associated prokaryotes.</title>
        <authorList>
            <person name="Whitman W."/>
        </authorList>
    </citation>
    <scope>NUCLEOTIDE SEQUENCE [LARGE SCALE GENOMIC DNA]</scope>
    <source>
        <strain evidence="8 9">SLV-132</strain>
    </source>
</reference>
<comment type="caution">
    <text evidence="8">The sequence shown here is derived from an EMBL/GenBank/DDBJ whole genome shotgun (WGS) entry which is preliminary data.</text>
</comment>
<feature type="transmembrane region" description="Helical" evidence="6">
    <location>
        <begin position="43"/>
        <end position="64"/>
    </location>
</feature>
<gene>
    <name evidence="8" type="ORF">C7419_103470</name>
</gene>
<sequence length="106" mass="11442">MQSPSILRHLEIASVIEGTTLVLLLGIAVPLKHLGGWPIGVQILGPLHGLALLIYLWIAIQAVSGAEWPRGELLRVFLLAVLPLGGFFNATFIARKIDTIEKGQAQ</sequence>
<keyword evidence="3 6" id="KW-0812">Transmembrane</keyword>
<evidence type="ECO:0000313" key="8">
    <source>
        <dbReference type="EMBL" id="PWK34151.1"/>
    </source>
</evidence>
<keyword evidence="5 6" id="KW-0472">Membrane</keyword>
<dbReference type="Proteomes" id="UP000245754">
    <property type="component" value="Unassembled WGS sequence"/>
</dbReference>
<feature type="transmembrane region" description="Helical" evidence="6">
    <location>
        <begin position="12"/>
        <end position="31"/>
    </location>
</feature>
<comment type="subcellular location">
    <subcellularLocation>
        <location evidence="1">Cell membrane</location>
        <topology evidence="1">Multi-pass membrane protein</topology>
    </subcellularLocation>
</comment>
<dbReference type="AlphaFoldDB" id="A0A316ENU9"/>
<feature type="domain" description="DUF3817" evidence="7">
    <location>
        <begin position="8"/>
        <end position="91"/>
    </location>
</feature>
<protein>
    <submittedName>
        <fullName evidence="8">Integral membrane protein</fullName>
    </submittedName>
</protein>
<evidence type="ECO:0000256" key="2">
    <source>
        <dbReference type="ARBA" id="ARBA00022475"/>
    </source>
</evidence>
<evidence type="ECO:0000256" key="5">
    <source>
        <dbReference type="ARBA" id="ARBA00023136"/>
    </source>
</evidence>
<evidence type="ECO:0000256" key="3">
    <source>
        <dbReference type="ARBA" id="ARBA00022692"/>
    </source>
</evidence>
<dbReference type="RefSeq" id="WP_109584200.1">
    <property type="nucleotide sequence ID" value="NZ_JBEFLL010000047.1"/>
</dbReference>
<evidence type="ECO:0000259" key="7">
    <source>
        <dbReference type="Pfam" id="PF12823"/>
    </source>
</evidence>
<evidence type="ECO:0000256" key="1">
    <source>
        <dbReference type="ARBA" id="ARBA00004651"/>
    </source>
</evidence>
<keyword evidence="2" id="KW-1003">Cell membrane</keyword>
<dbReference type="InterPro" id="IPR023845">
    <property type="entry name" value="DUF3817_TM"/>
</dbReference>
<evidence type="ECO:0000256" key="6">
    <source>
        <dbReference type="SAM" id="Phobius"/>
    </source>
</evidence>
<organism evidence="8 9">
    <name type="scientific">Cupriavidus plantarum</name>
    <dbReference type="NCBI Taxonomy" id="942865"/>
    <lineage>
        <taxon>Bacteria</taxon>
        <taxon>Pseudomonadati</taxon>
        <taxon>Pseudomonadota</taxon>
        <taxon>Betaproteobacteria</taxon>
        <taxon>Burkholderiales</taxon>
        <taxon>Burkholderiaceae</taxon>
        <taxon>Cupriavidus</taxon>
    </lineage>
</organism>
<accession>A0A316ENU9</accession>
<name>A0A316ENU9_9BURK</name>
<keyword evidence="4 6" id="KW-1133">Transmembrane helix</keyword>
<dbReference type="Pfam" id="PF12823">
    <property type="entry name" value="DUF3817"/>
    <property type="match status" value="1"/>
</dbReference>
<dbReference type="GO" id="GO:0005886">
    <property type="term" value="C:plasma membrane"/>
    <property type="evidence" value="ECO:0007669"/>
    <property type="project" value="UniProtKB-SubCell"/>
</dbReference>
<dbReference type="EMBL" id="QGGT01000003">
    <property type="protein sequence ID" value="PWK34151.1"/>
    <property type="molecule type" value="Genomic_DNA"/>
</dbReference>
<proteinExistence type="predicted"/>
<dbReference type="PANTHER" id="PTHR40077:SF1">
    <property type="entry name" value="MEMBRANE PROTEIN"/>
    <property type="match status" value="1"/>
</dbReference>
<evidence type="ECO:0000313" key="9">
    <source>
        <dbReference type="Proteomes" id="UP000245754"/>
    </source>
</evidence>